<dbReference type="EMBL" id="AAXKXX010000005">
    <property type="protein sequence ID" value="EGQ4384544.1"/>
    <property type="molecule type" value="Genomic_DNA"/>
</dbReference>
<dbReference type="PANTHER" id="PTHR43626:SF4">
    <property type="entry name" value="GCN5-RELATED N-ACETYLTRANSFERASE 2, CHLOROPLASTIC"/>
    <property type="match status" value="1"/>
</dbReference>
<dbReference type="SUPFAM" id="SSF55729">
    <property type="entry name" value="Acyl-CoA N-acyltransferases (Nat)"/>
    <property type="match status" value="1"/>
</dbReference>
<dbReference type="GO" id="GO:0005737">
    <property type="term" value="C:cytoplasm"/>
    <property type="evidence" value="ECO:0007669"/>
    <property type="project" value="TreeGrafter"/>
</dbReference>
<reference evidence="6" key="2">
    <citation type="journal article" date="2018" name="Vet. Microbiol.">
        <title>Methicillin-resistant staphylococci amongst veterinary personnel, personnel-owned pets, patients and the hospital environment of two small animal veterinary hospitals.</title>
        <authorList>
            <person name="Worthing K.A."/>
            <person name="Brown J."/>
            <person name="Gerber L."/>
            <person name="Abraham S."/>
            <person name="Trott D."/>
            <person name="Norris J.M."/>
        </authorList>
    </citation>
    <scope>NUCLEOTIDE SEQUENCE</scope>
    <source>
        <strain evidence="6">ST496-2</strain>
    </source>
</reference>
<dbReference type="Gene3D" id="3.40.630.30">
    <property type="match status" value="1"/>
</dbReference>
<dbReference type="Proteomes" id="UP000246800">
    <property type="component" value="Unassembled WGS sequence"/>
</dbReference>
<reference evidence="8" key="3">
    <citation type="journal article" date="2018" name="Vet. Microbiol.">
        <title>Molecular epidemiology of methicillin-resistant staphylococci amongst veterinary personnel, personnel-owned pets, patients and the hospital environment of two companion animal veterinary hospitals.</title>
        <authorList>
            <person name="Worthing K.A."/>
            <person name="Brown J."/>
            <person name="Gerber L."/>
            <person name="Abraham S."/>
            <person name="Trott D."/>
            <person name="Norris J.M."/>
        </authorList>
    </citation>
    <scope>NUCLEOTIDE SEQUENCE [LARGE SCALE GENOMIC DNA]</scope>
    <source>
        <strain evidence="8">ST496-2</strain>
    </source>
</reference>
<evidence type="ECO:0000313" key="4">
    <source>
        <dbReference type="EMBL" id="EGQ4384544.1"/>
    </source>
</evidence>
<evidence type="ECO:0000256" key="1">
    <source>
        <dbReference type="ARBA" id="ARBA00022679"/>
    </source>
</evidence>
<keyword evidence="1 5" id="KW-0808">Transferase</keyword>
<dbReference type="CDD" id="cd04301">
    <property type="entry name" value="NAT_SF"/>
    <property type="match status" value="1"/>
</dbReference>
<dbReference type="Proteomes" id="UP000256409">
    <property type="component" value="Unassembled WGS sequence"/>
</dbReference>
<sequence length="140" mass="15940">MNIKLVNTFDDRDLDSIYKTYHSVGWMNHNKDNIRSILKNSTHVVFALHNDKVIGVGRALSDGVFNAAIYDVIVRPEYQNLKIGSRIVNDLLEQIGDVSCIHLISTSGKLDFYRKLGFSKLKTGMAIYQSEKLKIEYTES</sequence>
<dbReference type="PROSITE" id="PS51186">
    <property type="entry name" value="GNAT"/>
    <property type="match status" value="1"/>
</dbReference>
<keyword evidence="2" id="KW-0012">Acyltransferase</keyword>
<name>A0A317YPF7_STAPS</name>
<dbReference type="SMR" id="A0A317YPF7"/>
<accession>A0A317YPF7</accession>
<keyword evidence="9" id="KW-1185">Reference proteome</keyword>
<dbReference type="EMBL" id="QQPC01000005">
    <property type="protein sequence ID" value="REA84087.1"/>
    <property type="molecule type" value="Genomic_DNA"/>
</dbReference>
<evidence type="ECO:0000256" key="2">
    <source>
        <dbReference type="ARBA" id="ARBA00023315"/>
    </source>
</evidence>
<dbReference type="InterPro" id="IPR045039">
    <property type="entry name" value="NSI-like"/>
</dbReference>
<dbReference type="PANTHER" id="PTHR43626">
    <property type="entry name" value="ACYL-COA N-ACYLTRANSFERASE"/>
    <property type="match status" value="1"/>
</dbReference>
<reference evidence="4 9" key="4">
    <citation type="submission" date="2018-11" db="EMBL/GenBank/DDBJ databases">
        <authorList>
            <consortium name="Veterinary Laboratory Investigation and Response Network"/>
        </authorList>
    </citation>
    <scope>NUCLEOTIDE SEQUENCE [LARGE SCALE GENOMIC DNA]</scope>
    <source>
        <strain evidence="4 9">SPSE-18-VL-LA-PA-Ryan-0021</strain>
    </source>
</reference>
<organism evidence="5 7">
    <name type="scientific">Staphylococcus pseudintermedius</name>
    <dbReference type="NCBI Taxonomy" id="283734"/>
    <lineage>
        <taxon>Bacteria</taxon>
        <taxon>Bacillati</taxon>
        <taxon>Bacillota</taxon>
        <taxon>Bacilli</taxon>
        <taxon>Bacillales</taxon>
        <taxon>Staphylococcaceae</taxon>
        <taxon>Staphylococcus</taxon>
        <taxon>Staphylococcus intermedius group</taxon>
    </lineage>
</organism>
<reference evidence="5 7" key="1">
    <citation type="journal article" date="2018" name="Vet. Microbiol.">
        <title>Clonal diversity and geographic distribution of methicillin-resistant Staphylococcus pseudintermedius from Australian animals: Discovery of novel sequence types.</title>
        <authorList>
            <person name="Worthing K.A."/>
            <person name="Abraham S."/>
            <person name="Coombs G.W."/>
            <person name="Pang S."/>
            <person name="Saputra S."/>
            <person name="Jordan D."/>
            <person name="Trott D.J."/>
            <person name="Norris J.M."/>
        </authorList>
    </citation>
    <scope>NUCLEOTIDE SEQUENCE [LARGE SCALE GENOMIC DNA]</scope>
    <source>
        <strain evidence="5 7">ST525 1</strain>
    </source>
</reference>
<dbReference type="AlphaFoldDB" id="A0A317YPF7"/>
<dbReference type="InterPro" id="IPR000182">
    <property type="entry name" value="GNAT_dom"/>
</dbReference>
<dbReference type="Pfam" id="PF00583">
    <property type="entry name" value="Acetyltransf_1"/>
    <property type="match status" value="1"/>
</dbReference>
<comment type="caution">
    <text evidence="5">The sequence shown here is derived from an EMBL/GenBank/DDBJ whole genome shotgun (WGS) entry which is preliminary data.</text>
</comment>
<evidence type="ECO:0000313" key="7">
    <source>
        <dbReference type="Proteomes" id="UP000246800"/>
    </source>
</evidence>
<dbReference type="RefSeq" id="WP_014613421.1">
    <property type="nucleotide sequence ID" value="NZ_AP019372.1"/>
</dbReference>
<gene>
    <name evidence="5" type="ORF">DD902_09610</name>
    <name evidence="6" type="ORF">DV961_00845</name>
    <name evidence="4" type="ORF">EGV54_05475</name>
</gene>
<evidence type="ECO:0000313" key="6">
    <source>
        <dbReference type="EMBL" id="REA84087.1"/>
    </source>
</evidence>
<evidence type="ECO:0000313" key="9">
    <source>
        <dbReference type="Proteomes" id="UP000600220"/>
    </source>
</evidence>
<protein>
    <submittedName>
        <fullName evidence="5">N-acetyltransferase</fullName>
    </submittedName>
</protein>
<feature type="domain" description="N-acetyltransferase" evidence="3">
    <location>
        <begin position="1"/>
        <end position="136"/>
    </location>
</feature>
<evidence type="ECO:0000259" key="3">
    <source>
        <dbReference type="PROSITE" id="PS51186"/>
    </source>
</evidence>
<dbReference type="Proteomes" id="UP000600220">
    <property type="component" value="Unassembled WGS sequence"/>
</dbReference>
<dbReference type="InterPro" id="IPR016181">
    <property type="entry name" value="Acyl_CoA_acyltransferase"/>
</dbReference>
<proteinExistence type="predicted"/>
<dbReference type="GO" id="GO:0008080">
    <property type="term" value="F:N-acetyltransferase activity"/>
    <property type="evidence" value="ECO:0007669"/>
    <property type="project" value="InterPro"/>
</dbReference>
<evidence type="ECO:0000313" key="5">
    <source>
        <dbReference type="EMBL" id="PWZ73985.1"/>
    </source>
</evidence>
<evidence type="ECO:0000313" key="8">
    <source>
        <dbReference type="Proteomes" id="UP000256409"/>
    </source>
</evidence>
<dbReference type="EMBL" id="QEIT01000052">
    <property type="protein sequence ID" value="PWZ73985.1"/>
    <property type="molecule type" value="Genomic_DNA"/>
</dbReference>
<dbReference type="OrthoDB" id="9775804at2"/>